<name>A0A0A9DSY8_ARUDO</name>
<dbReference type="AlphaFoldDB" id="A0A0A9DSY8"/>
<feature type="compositionally biased region" description="Low complexity" evidence="1">
    <location>
        <begin position="1"/>
        <end position="18"/>
    </location>
</feature>
<reference evidence="2" key="2">
    <citation type="journal article" date="2015" name="Data Brief">
        <title>Shoot transcriptome of the giant reed, Arundo donax.</title>
        <authorList>
            <person name="Barrero R.A."/>
            <person name="Guerrero F.D."/>
            <person name="Moolhuijzen P."/>
            <person name="Goolsby J.A."/>
            <person name="Tidwell J."/>
            <person name="Bellgard S.E."/>
            <person name="Bellgard M.I."/>
        </authorList>
    </citation>
    <scope>NUCLEOTIDE SEQUENCE</scope>
    <source>
        <tissue evidence="2">Shoot tissue taken approximately 20 cm above the soil surface</tissue>
    </source>
</reference>
<protein>
    <submittedName>
        <fullName evidence="2">Uncharacterized protein</fullName>
    </submittedName>
</protein>
<proteinExistence type="predicted"/>
<feature type="compositionally biased region" description="Polar residues" evidence="1">
    <location>
        <begin position="45"/>
        <end position="63"/>
    </location>
</feature>
<evidence type="ECO:0000313" key="2">
    <source>
        <dbReference type="EMBL" id="JAD91649.1"/>
    </source>
</evidence>
<feature type="region of interest" description="Disordered" evidence="1">
    <location>
        <begin position="1"/>
        <end position="24"/>
    </location>
</feature>
<dbReference type="EMBL" id="GBRH01206246">
    <property type="protein sequence ID" value="JAD91649.1"/>
    <property type="molecule type" value="Transcribed_RNA"/>
</dbReference>
<organism evidence="2">
    <name type="scientific">Arundo donax</name>
    <name type="common">Giant reed</name>
    <name type="synonym">Donax arundinaceus</name>
    <dbReference type="NCBI Taxonomy" id="35708"/>
    <lineage>
        <taxon>Eukaryota</taxon>
        <taxon>Viridiplantae</taxon>
        <taxon>Streptophyta</taxon>
        <taxon>Embryophyta</taxon>
        <taxon>Tracheophyta</taxon>
        <taxon>Spermatophyta</taxon>
        <taxon>Magnoliopsida</taxon>
        <taxon>Liliopsida</taxon>
        <taxon>Poales</taxon>
        <taxon>Poaceae</taxon>
        <taxon>PACMAD clade</taxon>
        <taxon>Arundinoideae</taxon>
        <taxon>Arundineae</taxon>
        <taxon>Arundo</taxon>
    </lineage>
</organism>
<evidence type="ECO:0000256" key="1">
    <source>
        <dbReference type="SAM" id="MobiDB-lite"/>
    </source>
</evidence>
<reference evidence="2" key="1">
    <citation type="submission" date="2014-09" db="EMBL/GenBank/DDBJ databases">
        <authorList>
            <person name="Magalhaes I.L.F."/>
            <person name="Oliveira U."/>
            <person name="Santos F.R."/>
            <person name="Vidigal T.H.D.A."/>
            <person name="Brescovit A.D."/>
            <person name="Santos A.J."/>
        </authorList>
    </citation>
    <scope>NUCLEOTIDE SEQUENCE</scope>
    <source>
        <tissue evidence="2">Shoot tissue taken approximately 20 cm above the soil surface</tissue>
    </source>
</reference>
<accession>A0A0A9DSY8</accession>
<feature type="region of interest" description="Disordered" evidence="1">
    <location>
        <begin position="45"/>
        <end position="65"/>
    </location>
</feature>
<sequence>MACLHNPSSSRSNSRQPRNPIPFGRFHYRRRRRETHLLNLSFSPPRRCSTTRGSAPSTPQCTTPAPMDFASIQGAPRSSLRYSATHSARRVPALQAMAFPMGSWGLVAPALWSRPPGQRRWTSGGCLRYGGPVQGQRQKEENLRGCPRHY</sequence>